<protein>
    <recommendedName>
        <fullName evidence="7">BHLH domain-containing protein</fullName>
    </recommendedName>
</protein>
<dbReference type="InterPro" id="IPR045843">
    <property type="entry name" value="IND-like"/>
</dbReference>
<sequence length="302" mass="34058">MEMGAFIDGDWDSLCKMLTFEESQILDGSIFENQNSLVSQDSFLTDLRINNFSDNTWSKMAGYETSHLDLSPCSHFAFPPEHESFLLRNNDAKLAWPFSIDDLINELEIGDDSQSAYLGSLMRPEIELKRKHVADSGAMIKPKKKARISKNIGNKNVQEAEDVGHSQSSTHCGSNASEKSVDESNVFQETSDGENSALKDTVDVTLKGKKRASRGEATDPQSLYARRRRQRINERLRILQNLVPNGAKVDISTMLEEAVHYVKFLQLQIKLLSSDDLWMYAPVAYNGVDINLYRNISPFLLD</sequence>
<evidence type="ECO:0000256" key="3">
    <source>
        <dbReference type="ARBA" id="ARBA00023125"/>
    </source>
</evidence>
<reference evidence="8" key="1">
    <citation type="submission" date="2024-03" db="EMBL/GenBank/DDBJ databases">
        <title>WGS assembly of Saponaria officinalis var. Norfolk2.</title>
        <authorList>
            <person name="Jenkins J."/>
            <person name="Shu S."/>
            <person name="Grimwood J."/>
            <person name="Barry K."/>
            <person name="Goodstein D."/>
            <person name="Schmutz J."/>
            <person name="Leebens-Mack J."/>
            <person name="Osbourn A."/>
        </authorList>
    </citation>
    <scope>NUCLEOTIDE SEQUENCE [LARGE SCALE GENOMIC DNA]</scope>
    <source>
        <strain evidence="8">JIC</strain>
    </source>
</reference>
<dbReference type="PANTHER" id="PTHR16223">
    <property type="entry name" value="TRANSCRIPTION FACTOR BHLH83-RELATED"/>
    <property type="match status" value="1"/>
</dbReference>
<evidence type="ECO:0000256" key="1">
    <source>
        <dbReference type="ARBA" id="ARBA00004123"/>
    </source>
</evidence>
<evidence type="ECO:0000256" key="5">
    <source>
        <dbReference type="ARBA" id="ARBA00023242"/>
    </source>
</evidence>
<dbReference type="EMBL" id="JBDFQZ010000003">
    <property type="protein sequence ID" value="KAK9740255.1"/>
    <property type="molecule type" value="Genomic_DNA"/>
</dbReference>
<evidence type="ECO:0000256" key="4">
    <source>
        <dbReference type="ARBA" id="ARBA00023163"/>
    </source>
</evidence>
<dbReference type="Proteomes" id="UP001443914">
    <property type="component" value="Unassembled WGS sequence"/>
</dbReference>
<keyword evidence="3" id="KW-0238">DNA-binding</keyword>
<dbReference type="InterPro" id="IPR011598">
    <property type="entry name" value="bHLH_dom"/>
</dbReference>
<feature type="compositionally biased region" description="Polar residues" evidence="6">
    <location>
        <begin position="165"/>
        <end position="194"/>
    </location>
</feature>
<evidence type="ECO:0000313" key="9">
    <source>
        <dbReference type="Proteomes" id="UP001443914"/>
    </source>
</evidence>
<dbReference type="GO" id="GO:0005634">
    <property type="term" value="C:nucleus"/>
    <property type="evidence" value="ECO:0007669"/>
    <property type="project" value="UniProtKB-SubCell"/>
</dbReference>
<dbReference type="Gene3D" id="4.10.280.10">
    <property type="entry name" value="Helix-loop-helix DNA-binding domain"/>
    <property type="match status" value="1"/>
</dbReference>
<dbReference type="PANTHER" id="PTHR16223:SF330">
    <property type="entry name" value="OS03G0205300 PROTEIN"/>
    <property type="match status" value="1"/>
</dbReference>
<comment type="subcellular location">
    <subcellularLocation>
        <location evidence="1">Nucleus</location>
    </subcellularLocation>
</comment>
<comment type="caution">
    <text evidence="8">The sequence shown here is derived from an EMBL/GenBank/DDBJ whole genome shotgun (WGS) entry which is preliminary data.</text>
</comment>
<dbReference type="SUPFAM" id="SSF47459">
    <property type="entry name" value="HLH, helix-loop-helix DNA-binding domain"/>
    <property type="match status" value="1"/>
</dbReference>
<dbReference type="InterPro" id="IPR036638">
    <property type="entry name" value="HLH_DNA-bd_sf"/>
</dbReference>
<organism evidence="8 9">
    <name type="scientific">Saponaria officinalis</name>
    <name type="common">Common soapwort</name>
    <name type="synonym">Lychnis saponaria</name>
    <dbReference type="NCBI Taxonomy" id="3572"/>
    <lineage>
        <taxon>Eukaryota</taxon>
        <taxon>Viridiplantae</taxon>
        <taxon>Streptophyta</taxon>
        <taxon>Embryophyta</taxon>
        <taxon>Tracheophyta</taxon>
        <taxon>Spermatophyta</taxon>
        <taxon>Magnoliopsida</taxon>
        <taxon>eudicotyledons</taxon>
        <taxon>Gunneridae</taxon>
        <taxon>Pentapetalae</taxon>
        <taxon>Caryophyllales</taxon>
        <taxon>Caryophyllaceae</taxon>
        <taxon>Caryophylleae</taxon>
        <taxon>Saponaria</taxon>
    </lineage>
</organism>
<dbReference type="GO" id="GO:0046983">
    <property type="term" value="F:protein dimerization activity"/>
    <property type="evidence" value="ECO:0007669"/>
    <property type="project" value="InterPro"/>
</dbReference>
<dbReference type="Pfam" id="PF00010">
    <property type="entry name" value="HLH"/>
    <property type="match status" value="1"/>
</dbReference>
<dbReference type="AlphaFoldDB" id="A0AAW1M371"/>
<dbReference type="FunFam" id="4.10.280.10:FF:000022">
    <property type="entry name" value="Basic helix-loop-helix transcription factor"/>
    <property type="match status" value="1"/>
</dbReference>
<evidence type="ECO:0000256" key="6">
    <source>
        <dbReference type="SAM" id="MobiDB-lite"/>
    </source>
</evidence>
<dbReference type="CDD" id="cd11454">
    <property type="entry name" value="bHLH_AtIND_like"/>
    <property type="match status" value="1"/>
</dbReference>
<dbReference type="GO" id="GO:0000978">
    <property type="term" value="F:RNA polymerase II cis-regulatory region sequence-specific DNA binding"/>
    <property type="evidence" value="ECO:0007669"/>
    <property type="project" value="TreeGrafter"/>
</dbReference>
<evidence type="ECO:0000259" key="7">
    <source>
        <dbReference type="PROSITE" id="PS50888"/>
    </source>
</evidence>
<feature type="region of interest" description="Disordered" evidence="6">
    <location>
        <begin position="144"/>
        <end position="223"/>
    </location>
</feature>
<keyword evidence="5" id="KW-0539">Nucleus</keyword>
<keyword evidence="9" id="KW-1185">Reference proteome</keyword>
<feature type="domain" description="BHLH" evidence="7">
    <location>
        <begin position="216"/>
        <end position="265"/>
    </location>
</feature>
<dbReference type="GO" id="GO:0000981">
    <property type="term" value="F:DNA-binding transcription factor activity, RNA polymerase II-specific"/>
    <property type="evidence" value="ECO:0007669"/>
    <property type="project" value="TreeGrafter"/>
</dbReference>
<proteinExistence type="predicted"/>
<dbReference type="PROSITE" id="PS50888">
    <property type="entry name" value="BHLH"/>
    <property type="match status" value="1"/>
</dbReference>
<keyword evidence="4" id="KW-0804">Transcription</keyword>
<evidence type="ECO:0000313" key="8">
    <source>
        <dbReference type="EMBL" id="KAK9740255.1"/>
    </source>
</evidence>
<accession>A0AAW1M371</accession>
<dbReference type="GO" id="GO:0048766">
    <property type="term" value="P:root hair initiation"/>
    <property type="evidence" value="ECO:0007669"/>
    <property type="project" value="UniProtKB-ARBA"/>
</dbReference>
<dbReference type="SMART" id="SM00353">
    <property type="entry name" value="HLH"/>
    <property type="match status" value="1"/>
</dbReference>
<evidence type="ECO:0000256" key="2">
    <source>
        <dbReference type="ARBA" id="ARBA00023015"/>
    </source>
</evidence>
<name>A0AAW1M371_SAPOF</name>
<keyword evidence="2" id="KW-0805">Transcription regulation</keyword>
<gene>
    <name evidence="8" type="ORF">RND81_03G022800</name>
</gene>